<dbReference type="EMBL" id="CM042012">
    <property type="protein sequence ID" value="KAI3750018.1"/>
    <property type="molecule type" value="Genomic_DNA"/>
</dbReference>
<evidence type="ECO:0000313" key="2">
    <source>
        <dbReference type="Proteomes" id="UP001055811"/>
    </source>
</evidence>
<dbReference type="Proteomes" id="UP001055811">
    <property type="component" value="Linkage Group LG04"/>
</dbReference>
<evidence type="ECO:0000313" key="1">
    <source>
        <dbReference type="EMBL" id="KAI3750018.1"/>
    </source>
</evidence>
<sequence length="120" mass="13719">MASSNVDSIKRDFDFSHSQILKNMEAYRSRLHKRFKVDFCFLLFRSFICDTYFKKYPARIGFLRVDTLSLILSFSNVTANSDVLVVDMIGGLITGAIAERLEVPVMCAIRIVVILHIPLK</sequence>
<proteinExistence type="predicted"/>
<name>A0ACB9DUN5_CICIN</name>
<keyword evidence="2" id="KW-1185">Reference proteome</keyword>
<protein>
    <submittedName>
        <fullName evidence="1">Uncharacterized protein</fullName>
    </submittedName>
</protein>
<comment type="caution">
    <text evidence="1">The sequence shown here is derived from an EMBL/GenBank/DDBJ whole genome shotgun (WGS) entry which is preliminary data.</text>
</comment>
<reference evidence="1 2" key="2">
    <citation type="journal article" date="2022" name="Mol. Ecol. Resour.">
        <title>The genomes of chicory, endive, great burdock and yacon provide insights into Asteraceae paleo-polyploidization history and plant inulin production.</title>
        <authorList>
            <person name="Fan W."/>
            <person name="Wang S."/>
            <person name="Wang H."/>
            <person name="Wang A."/>
            <person name="Jiang F."/>
            <person name="Liu H."/>
            <person name="Zhao H."/>
            <person name="Xu D."/>
            <person name="Zhang Y."/>
        </authorList>
    </citation>
    <scope>NUCLEOTIDE SEQUENCE [LARGE SCALE GENOMIC DNA]</scope>
    <source>
        <strain evidence="2">cv. Punajuju</strain>
        <tissue evidence="1">Leaves</tissue>
    </source>
</reference>
<gene>
    <name evidence="1" type="ORF">L2E82_20642</name>
</gene>
<organism evidence="1 2">
    <name type="scientific">Cichorium intybus</name>
    <name type="common">Chicory</name>
    <dbReference type="NCBI Taxonomy" id="13427"/>
    <lineage>
        <taxon>Eukaryota</taxon>
        <taxon>Viridiplantae</taxon>
        <taxon>Streptophyta</taxon>
        <taxon>Embryophyta</taxon>
        <taxon>Tracheophyta</taxon>
        <taxon>Spermatophyta</taxon>
        <taxon>Magnoliopsida</taxon>
        <taxon>eudicotyledons</taxon>
        <taxon>Gunneridae</taxon>
        <taxon>Pentapetalae</taxon>
        <taxon>asterids</taxon>
        <taxon>campanulids</taxon>
        <taxon>Asterales</taxon>
        <taxon>Asteraceae</taxon>
        <taxon>Cichorioideae</taxon>
        <taxon>Cichorieae</taxon>
        <taxon>Cichoriinae</taxon>
        <taxon>Cichorium</taxon>
    </lineage>
</organism>
<reference evidence="2" key="1">
    <citation type="journal article" date="2022" name="Mol. Ecol. Resour.">
        <title>The genomes of chicory, endive, great burdock and yacon provide insights into Asteraceae palaeo-polyploidization history and plant inulin production.</title>
        <authorList>
            <person name="Fan W."/>
            <person name="Wang S."/>
            <person name="Wang H."/>
            <person name="Wang A."/>
            <person name="Jiang F."/>
            <person name="Liu H."/>
            <person name="Zhao H."/>
            <person name="Xu D."/>
            <person name="Zhang Y."/>
        </authorList>
    </citation>
    <scope>NUCLEOTIDE SEQUENCE [LARGE SCALE GENOMIC DNA]</scope>
    <source>
        <strain evidence="2">cv. Punajuju</strain>
    </source>
</reference>
<accession>A0ACB9DUN5</accession>